<dbReference type="OrthoDB" id="9768329at2"/>
<reference evidence="10 11" key="1">
    <citation type="submission" date="2019-03" db="EMBL/GenBank/DDBJ databases">
        <title>Ramlibacter rhizophilus CCTCC AB2015357, whole genome shotgun sequence.</title>
        <authorList>
            <person name="Zhang X."/>
            <person name="Feng G."/>
            <person name="Zhu H."/>
        </authorList>
    </citation>
    <scope>NUCLEOTIDE SEQUENCE [LARGE SCALE GENOMIC DNA]</scope>
    <source>
        <strain evidence="10 11">CCTCC AB2015357</strain>
    </source>
</reference>
<evidence type="ECO:0000256" key="3">
    <source>
        <dbReference type="ARBA" id="ARBA00022475"/>
    </source>
</evidence>
<feature type="transmembrane region" description="Helical" evidence="8">
    <location>
        <begin position="32"/>
        <end position="50"/>
    </location>
</feature>
<evidence type="ECO:0000259" key="9">
    <source>
        <dbReference type="Pfam" id="PF00361"/>
    </source>
</evidence>
<keyword evidence="4 7" id="KW-0812">Transmembrane</keyword>
<name>A0A4Z0C0J3_9BURK</name>
<feature type="transmembrane region" description="Helical" evidence="8">
    <location>
        <begin position="408"/>
        <end position="428"/>
    </location>
</feature>
<dbReference type="InterPro" id="IPR001750">
    <property type="entry name" value="ND/Mrp_TM"/>
</dbReference>
<feature type="transmembrane region" description="Helical" evidence="8">
    <location>
        <begin position="371"/>
        <end position="396"/>
    </location>
</feature>
<feature type="transmembrane region" description="Helical" evidence="8">
    <location>
        <begin position="110"/>
        <end position="143"/>
    </location>
</feature>
<dbReference type="InterPro" id="IPR050586">
    <property type="entry name" value="CPA3_Na-H_Antiporter_D"/>
</dbReference>
<proteinExistence type="inferred from homology"/>
<organism evidence="10 11">
    <name type="scientific">Ramlibacter rhizophilus</name>
    <dbReference type="NCBI Taxonomy" id="1781167"/>
    <lineage>
        <taxon>Bacteria</taxon>
        <taxon>Pseudomonadati</taxon>
        <taxon>Pseudomonadota</taxon>
        <taxon>Betaproteobacteria</taxon>
        <taxon>Burkholderiales</taxon>
        <taxon>Comamonadaceae</taxon>
        <taxon>Ramlibacter</taxon>
    </lineage>
</organism>
<feature type="domain" description="NADH:quinone oxidoreductase/Mrp antiporter transmembrane" evidence="9">
    <location>
        <begin position="127"/>
        <end position="415"/>
    </location>
</feature>
<evidence type="ECO:0000256" key="2">
    <source>
        <dbReference type="ARBA" id="ARBA00005346"/>
    </source>
</evidence>
<evidence type="ECO:0000313" key="10">
    <source>
        <dbReference type="EMBL" id="TFZ05046.1"/>
    </source>
</evidence>
<evidence type="ECO:0000256" key="1">
    <source>
        <dbReference type="ARBA" id="ARBA00004651"/>
    </source>
</evidence>
<feature type="transmembrane region" description="Helical" evidence="8">
    <location>
        <begin position="272"/>
        <end position="290"/>
    </location>
</feature>
<protein>
    <submittedName>
        <fullName evidence="10">Monovalent cation/H+ antiporter subunit D family protein</fullName>
    </submittedName>
</protein>
<keyword evidence="11" id="KW-1185">Reference proteome</keyword>
<evidence type="ECO:0000313" key="11">
    <source>
        <dbReference type="Proteomes" id="UP000297564"/>
    </source>
</evidence>
<dbReference type="EMBL" id="SMLL01000001">
    <property type="protein sequence ID" value="TFZ05046.1"/>
    <property type="molecule type" value="Genomic_DNA"/>
</dbReference>
<sequence length="487" mass="51304">MQAVLPIATLALSLLAALVIFALPEEARRTRSAFNLGAAVAKLGLVLAMLSGVRDGVAYEARLELVPGLDLLLRVDALSLLFVTLSAFLWLVTTVYAIAYLGDGPKQSRFFGFFSLCVTATTGVALSGTLVTFFIFYEILTLATWPLVVHKGDAASFAAGRRYLAYTLFGSALLLAGIVWLEGQTGPIEFVRQGSLSQGDANSLRWIFALMVAGLGVKAALVPLHGWLPSAMVAPAPVSALLHAVAVVKAGAFGIVRLVYDVYGIELVHHLGLGLPLTLVASATILWGSLRALQQVDIKRRLAYSTVSQVSYIVLGTALFGPAATVGGLVHLVHQGLMKITLFFCAGALAERAGITRIDQLDGAGRRMPGTMLAFSAAAVGMIGLPPVAGFVSKWYLGVGALQSDRPWVLLVLGASALLNAAYFLPMLHRAWLRPAPPGARREPPAPGLVLPAVVTAVVSVAAGALAGYAYSPLGWATLIVDRSYRP</sequence>
<keyword evidence="5 8" id="KW-1133">Transmembrane helix</keyword>
<feature type="transmembrane region" description="Helical" evidence="8">
    <location>
        <begin position="206"/>
        <end position="228"/>
    </location>
</feature>
<evidence type="ECO:0000256" key="4">
    <source>
        <dbReference type="ARBA" id="ARBA00022692"/>
    </source>
</evidence>
<feature type="transmembrane region" description="Helical" evidence="8">
    <location>
        <begin position="240"/>
        <end position="260"/>
    </location>
</feature>
<dbReference type="AlphaFoldDB" id="A0A4Z0C0J3"/>
<gene>
    <name evidence="10" type="ORF">EZ242_00035</name>
</gene>
<evidence type="ECO:0000256" key="6">
    <source>
        <dbReference type="ARBA" id="ARBA00023136"/>
    </source>
</evidence>
<feature type="transmembrane region" description="Helical" evidence="8">
    <location>
        <begin position="71"/>
        <end position="98"/>
    </location>
</feature>
<evidence type="ECO:0000256" key="7">
    <source>
        <dbReference type="RuleBase" id="RU000320"/>
    </source>
</evidence>
<dbReference type="PANTHER" id="PTHR42703">
    <property type="entry name" value="NADH DEHYDROGENASE"/>
    <property type="match status" value="1"/>
</dbReference>
<dbReference type="RefSeq" id="WP_135283929.1">
    <property type="nucleotide sequence ID" value="NZ_SMLL01000001.1"/>
</dbReference>
<keyword evidence="3" id="KW-1003">Cell membrane</keyword>
<comment type="similarity">
    <text evidence="2">Belongs to the CPA3 antiporters (TC 2.A.63) subunit D family.</text>
</comment>
<feature type="transmembrane region" description="Helical" evidence="8">
    <location>
        <begin position="163"/>
        <end position="181"/>
    </location>
</feature>
<comment type="caution">
    <text evidence="10">The sequence shown here is derived from an EMBL/GenBank/DDBJ whole genome shotgun (WGS) entry which is preliminary data.</text>
</comment>
<dbReference type="Pfam" id="PF00361">
    <property type="entry name" value="Proton_antipo_M"/>
    <property type="match status" value="1"/>
</dbReference>
<feature type="transmembrane region" description="Helical" evidence="8">
    <location>
        <begin position="449"/>
        <end position="471"/>
    </location>
</feature>
<dbReference type="PANTHER" id="PTHR42703:SF1">
    <property type="entry name" value="NA(+)_H(+) ANTIPORTER SUBUNIT D1"/>
    <property type="match status" value="1"/>
</dbReference>
<dbReference type="Proteomes" id="UP000297564">
    <property type="component" value="Unassembled WGS sequence"/>
</dbReference>
<evidence type="ECO:0000256" key="5">
    <source>
        <dbReference type="ARBA" id="ARBA00022989"/>
    </source>
</evidence>
<accession>A0A4Z0C0J3</accession>
<dbReference type="PRINTS" id="PR01434">
    <property type="entry name" value="NADHDHGNASE5"/>
</dbReference>
<dbReference type="GO" id="GO:0005886">
    <property type="term" value="C:plasma membrane"/>
    <property type="evidence" value="ECO:0007669"/>
    <property type="project" value="UniProtKB-SubCell"/>
</dbReference>
<comment type="subcellular location">
    <subcellularLocation>
        <location evidence="1">Cell membrane</location>
        <topology evidence="1">Multi-pass membrane protein</topology>
    </subcellularLocation>
    <subcellularLocation>
        <location evidence="7">Membrane</location>
        <topology evidence="7">Multi-pass membrane protein</topology>
    </subcellularLocation>
</comment>
<evidence type="ECO:0000256" key="8">
    <source>
        <dbReference type="SAM" id="Phobius"/>
    </source>
</evidence>
<keyword evidence="6 8" id="KW-0472">Membrane</keyword>